<dbReference type="Gene3D" id="3.55.50.30">
    <property type="match status" value="1"/>
</dbReference>
<proteinExistence type="predicted"/>
<dbReference type="InterPro" id="IPR032508">
    <property type="entry name" value="FecR_C"/>
</dbReference>
<dbReference type="STRING" id="408074.SAMN05660909_04819"/>
<sequence length="258" mass="28740">MLFKCDTIFFTAFTAGIVLMGCNGETGKTSASKDLRTPGVNYQTYKGETGFRKTFFLPDSSKVILNAESILEVPENYQQGNRAVILDGDAFFDVKPGKDSFSVTSDKLKATVLGTTFRMRSFAAQHGATLYVLNGKLKVGKSYFSPTDNQPEILERGQMVLANNEIDLMEKETYQPEELESWLADSLVIHDLTIMQLSRKLEDWYGVEITIEGDGTKLKDIPSLTFTHASLEDVLKQLGNSIPLKYKIGHNTVKVTLK</sequence>
<evidence type="ECO:0000259" key="2">
    <source>
        <dbReference type="Pfam" id="PF16344"/>
    </source>
</evidence>
<accession>A0A1H4G019</accession>
<dbReference type="PROSITE" id="PS51257">
    <property type="entry name" value="PROKAR_LIPOPROTEIN"/>
    <property type="match status" value="1"/>
</dbReference>
<dbReference type="GO" id="GO:0016989">
    <property type="term" value="F:sigma factor antagonist activity"/>
    <property type="evidence" value="ECO:0007669"/>
    <property type="project" value="TreeGrafter"/>
</dbReference>
<organism evidence="3 4">
    <name type="scientific">Chitinophaga terrae</name>
    <name type="common">ex Kim and Jung 2007</name>
    <dbReference type="NCBI Taxonomy" id="408074"/>
    <lineage>
        <taxon>Bacteria</taxon>
        <taxon>Pseudomonadati</taxon>
        <taxon>Bacteroidota</taxon>
        <taxon>Chitinophagia</taxon>
        <taxon>Chitinophagales</taxon>
        <taxon>Chitinophagaceae</taxon>
        <taxon>Chitinophaga</taxon>
    </lineage>
</organism>
<dbReference type="InterPro" id="IPR006860">
    <property type="entry name" value="FecR"/>
</dbReference>
<feature type="domain" description="FecR protein" evidence="1">
    <location>
        <begin position="45"/>
        <end position="137"/>
    </location>
</feature>
<dbReference type="OrthoDB" id="673084at2"/>
<evidence type="ECO:0000313" key="3">
    <source>
        <dbReference type="EMBL" id="SEB02737.1"/>
    </source>
</evidence>
<name>A0A1H4G019_9BACT</name>
<dbReference type="Pfam" id="PF04773">
    <property type="entry name" value="FecR"/>
    <property type="match status" value="1"/>
</dbReference>
<dbReference type="RefSeq" id="WP_089764947.1">
    <property type="nucleotide sequence ID" value="NZ_BKAT01000051.1"/>
</dbReference>
<dbReference type="Gene3D" id="2.60.120.1440">
    <property type="match status" value="1"/>
</dbReference>
<protein>
    <submittedName>
        <fullName evidence="3">FecR family protein</fullName>
    </submittedName>
</protein>
<evidence type="ECO:0000313" key="4">
    <source>
        <dbReference type="Proteomes" id="UP000199656"/>
    </source>
</evidence>
<dbReference type="PANTHER" id="PTHR30273:SF2">
    <property type="entry name" value="PROTEIN FECR"/>
    <property type="match status" value="1"/>
</dbReference>
<dbReference type="Pfam" id="PF16344">
    <property type="entry name" value="FecR_C"/>
    <property type="match status" value="1"/>
</dbReference>
<dbReference type="PANTHER" id="PTHR30273">
    <property type="entry name" value="PERIPLASMIC SIGNAL SENSOR AND SIGMA FACTOR ACTIVATOR FECR-RELATED"/>
    <property type="match status" value="1"/>
</dbReference>
<evidence type="ECO:0000259" key="1">
    <source>
        <dbReference type="Pfam" id="PF04773"/>
    </source>
</evidence>
<feature type="domain" description="Protein FecR C-terminal" evidence="2">
    <location>
        <begin position="187"/>
        <end position="254"/>
    </location>
</feature>
<dbReference type="InterPro" id="IPR012373">
    <property type="entry name" value="Ferrdict_sens_TM"/>
</dbReference>
<keyword evidence="4" id="KW-1185">Reference proteome</keyword>
<reference evidence="4" key="1">
    <citation type="submission" date="2016-10" db="EMBL/GenBank/DDBJ databases">
        <authorList>
            <person name="Varghese N."/>
            <person name="Submissions S."/>
        </authorList>
    </citation>
    <scope>NUCLEOTIDE SEQUENCE [LARGE SCALE GENOMIC DNA]</scope>
    <source>
        <strain evidence="4">DSM 23920</strain>
    </source>
</reference>
<gene>
    <name evidence="3" type="ORF">SAMN05660909_04819</name>
</gene>
<dbReference type="AlphaFoldDB" id="A0A1H4G019"/>
<dbReference type="EMBL" id="FNRL01000030">
    <property type="protein sequence ID" value="SEB02737.1"/>
    <property type="molecule type" value="Genomic_DNA"/>
</dbReference>
<dbReference type="Proteomes" id="UP000199656">
    <property type="component" value="Unassembled WGS sequence"/>
</dbReference>